<dbReference type="EMBL" id="GL883078">
    <property type="protein sequence ID" value="EGF91119.1"/>
    <property type="molecule type" value="Genomic_DNA"/>
</dbReference>
<evidence type="ECO:0000313" key="2">
    <source>
        <dbReference type="Proteomes" id="UP000006512"/>
    </source>
</evidence>
<dbReference type="HOGENOM" id="CLU_631134_0_0_5"/>
<keyword evidence="2" id="KW-1185">Reference proteome</keyword>
<dbReference type="Proteomes" id="UP000006512">
    <property type="component" value="Unassembled WGS sequence"/>
</dbReference>
<evidence type="ECO:0000313" key="1">
    <source>
        <dbReference type="EMBL" id="EGF91119.1"/>
    </source>
</evidence>
<name>F4QP61_9CAUL</name>
<protein>
    <submittedName>
        <fullName evidence="1">Uncharacterized protein</fullName>
    </submittedName>
</protein>
<dbReference type="AlphaFoldDB" id="F4QP61"/>
<organism evidence="1 2">
    <name type="scientific">Asticcacaulis biprosthecium C19</name>
    <dbReference type="NCBI Taxonomy" id="715226"/>
    <lineage>
        <taxon>Bacteria</taxon>
        <taxon>Pseudomonadati</taxon>
        <taxon>Pseudomonadota</taxon>
        <taxon>Alphaproteobacteria</taxon>
        <taxon>Caulobacterales</taxon>
        <taxon>Caulobacteraceae</taxon>
        <taxon>Asticcacaulis</taxon>
    </lineage>
</organism>
<dbReference type="STRING" id="715226.ABI_25330"/>
<accession>F4QP61</accession>
<gene>
    <name evidence="1" type="ORF">ABI_25330</name>
</gene>
<reference evidence="2" key="1">
    <citation type="submission" date="2011-03" db="EMBL/GenBank/DDBJ databases">
        <title>Draft genome sequence of Brevundimonas diminuta.</title>
        <authorList>
            <person name="Brown P.J.B."/>
            <person name="Buechlein A."/>
            <person name="Hemmerich C."/>
            <person name="Brun Y.V."/>
        </authorList>
    </citation>
    <scope>NUCLEOTIDE SEQUENCE [LARGE SCALE GENOMIC DNA]</scope>
    <source>
        <strain evidence="2">C19</strain>
    </source>
</reference>
<sequence>MFAIAAAFVNVALSKCGAVMTSEVLLMNLEAVALGADSAVTILDTSSGHSVSQGGIEKIHILNEAGPVAAMVYGGGDFAGLPWSSVVSQFRGARPGRRGPVKDQAQDLIRFLAGEEVKGDDKAEQISFARYMLSFVLDYGDRLKTFGWEEGKSVSLETASQALARLTEDVMFAGRDAKGQPVGRALLPDSPRLTPFLQQHLGPFLEHFLGQMLNGAAFPEKQVAALRDLATASVLVEWLPARAGMFLTGLVIAGFDGAGSTPAMVHFEFLGSFGGVLKSGPVGALAPKPRTNPIIAATFAQDDMTRAFMYGATPAYEYVSQMVSASYIYRELSAALGETAKGNAAIAKALAGRLDSLAFVAPQLGGGVARQARNEQATRKLWPLLEAANAGILAGYAAKFMELPVVEHELMRDEGVSRPIRILAMEPGRYFWKD</sequence>
<proteinExistence type="predicted"/>